<dbReference type="EMBL" id="JACEIK010002942">
    <property type="protein sequence ID" value="MCD9639563.1"/>
    <property type="molecule type" value="Genomic_DNA"/>
</dbReference>
<proteinExistence type="predicted"/>
<feature type="region of interest" description="Disordered" evidence="1">
    <location>
        <begin position="25"/>
        <end position="141"/>
    </location>
</feature>
<keyword evidence="3" id="KW-1185">Reference proteome</keyword>
<gene>
    <name evidence="2" type="ORF">HAX54_024179</name>
</gene>
<feature type="compositionally biased region" description="Basic and acidic residues" evidence="1">
    <location>
        <begin position="77"/>
        <end position="89"/>
    </location>
</feature>
<comment type="caution">
    <text evidence="2">The sequence shown here is derived from an EMBL/GenBank/DDBJ whole genome shotgun (WGS) entry which is preliminary data.</text>
</comment>
<evidence type="ECO:0000313" key="2">
    <source>
        <dbReference type="EMBL" id="MCD9639563.1"/>
    </source>
</evidence>
<feature type="region of interest" description="Disordered" evidence="1">
    <location>
        <begin position="323"/>
        <end position="352"/>
    </location>
</feature>
<name>A0ABS8UZW5_DATST</name>
<feature type="region of interest" description="Disordered" evidence="1">
    <location>
        <begin position="232"/>
        <end position="251"/>
    </location>
</feature>
<feature type="compositionally biased region" description="Polar residues" evidence="1">
    <location>
        <begin position="595"/>
        <end position="621"/>
    </location>
</feature>
<sequence length="658" mass="73430">MLLKNLMEDKQLNLNQPFLSVRRVSPTVASGRDETKKTEYSLPTATHPPRYKSELKSGPVRNPGVVPFLWEQSPGKPKYESKRQIRATEKPPIAPRLPPGRKLKDNQDSDKAHESQHVSKSQIGNAEHSTPSCMNLDEKVKKSESIDCVKEMKQDKEKDESEDVDVVYMDASNKLSRTESFFLNCSVSGLSGLDESEAKPSGTSLTDPQARDFMIDRFLPAAKAMASEKTLETPHYAPRKQPAVQEQPRQLKKVVNGDKRPQLRYGPSFALRYSQFHDNYEEESDDDSCYDGIPYKACGLLPRFCLKSSFCLMNPVPGMSARTRVSISPASRTQTRSSSTTSCSGSENEQSKSELVAEILTVHAHEDKNDVRDKDISAYANDSSQNYENKAIPGSNEEGINPDTVCLVSQKDTSDCFQELFDYQNDASKADSAAPLAEKTLHVDIVHKVESPIMKSCSPTTERPFNLHDEDQDILEKMTEQKPSVDSSIGYFAKPVDGRVSKPNIQKEVFNPPSSAEKWSTRGEMVEQMASEQVQDHNQDAVASVKPKNDVKQSTRKRTVRKEKLENSCVAQSKLPAPPPLPKSPSDSWLCRTLPSLSTKNPSSRTYVGTGISPNNQSCKPLSTDPKWETIVKTTKGHQQHLRYTEDMMALTPIPESQ</sequence>
<protein>
    <submittedName>
        <fullName evidence="2">Uncharacterized protein</fullName>
    </submittedName>
</protein>
<organism evidence="2 3">
    <name type="scientific">Datura stramonium</name>
    <name type="common">Jimsonweed</name>
    <name type="synonym">Common thornapple</name>
    <dbReference type="NCBI Taxonomy" id="4076"/>
    <lineage>
        <taxon>Eukaryota</taxon>
        <taxon>Viridiplantae</taxon>
        <taxon>Streptophyta</taxon>
        <taxon>Embryophyta</taxon>
        <taxon>Tracheophyta</taxon>
        <taxon>Spermatophyta</taxon>
        <taxon>Magnoliopsida</taxon>
        <taxon>eudicotyledons</taxon>
        <taxon>Gunneridae</taxon>
        <taxon>Pentapetalae</taxon>
        <taxon>asterids</taxon>
        <taxon>lamiids</taxon>
        <taxon>Solanales</taxon>
        <taxon>Solanaceae</taxon>
        <taxon>Solanoideae</taxon>
        <taxon>Datureae</taxon>
        <taxon>Datura</taxon>
    </lineage>
</organism>
<evidence type="ECO:0000256" key="1">
    <source>
        <dbReference type="SAM" id="MobiDB-lite"/>
    </source>
</evidence>
<dbReference type="Pfam" id="PF05097">
    <property type="entry name" value="DUF688"/>
    <property type="match status" value="1"/>
</dbReference>
<reference evidence="2 3" key="1">
    <citation type="journal article" date="2021" name="BMC Genomics">
        <title>Datura genome reveals duplications of psychoactive alkaloid biosynthetic genes and high mutation rate following tissue culture.</title>
        <authorList>
            <person name="Rajewski A."/>
            <person name="Carter-House D."/>
            <person name="Stajich J."/>
            <person name="Litt A."/>
        </authorList>
    </citation>
    <scope>NUCLEOTIDE SEQUENCE [LARGE SCALE GENOMIC DNA]</scope>
    <source>
        <strain evidence="2">AR-01</strain>
    </source>
</reference>
<feature type="compositionally biased region" description="Polar residues" evidence="1">
    <location>
        <begin position="118"/>
        <end position="133"/>
    </location>
</feature>
<feature type="compositionally biased region" description="Low complexity" evidence="1">
    <location>
        <begin position="328"/>
        <end position="346"/>
    </location>
</feature>
<dbReference type="InterPro" id="IPR007789">
    <property type="entry name" value="DUF688"/>
</dbReference>
<dbReference type="PANTHER" id="PTHR33671">
    <property type="entry name" value="N-METHYLTRANSFERASE, PUTATIVE (DUF688)-RELATED"/>
    <property type="match status" value="1"/>
</dbReference>
<evidence type="ECO:0000313" key="3">
    <source>
        <dbReference type="Proteomes" id="UP000823775"/>
    </source>
</evidence>
<feature type="region of interest" description="Disordered" evidence="1">
    <location>
        <begin position="531"/>
        <end position="624"/>
    </location>
</feature>
<accession>A0ABS8UZW5</accession>
<dbReference type="Proteomes" id="UP000823775">
    <property type="component" value="Unassembled WGS sequence"/>
</dbReference>
<feature type="compositionally biased region" description="Basic and acidic residues" evidence="1">
    <location>
        <begin position="102"/>
        <end position="117"/>
    </location>
</feature>
<dbReference type="PANTHER" id="PTHR33671:SF2">
    <property type="entry name" value="N-METHYLTRANSFERASE, PUTATIVE (DUF688)-RELATED"/>
    <property type="match status" value="1"/>
</dbReference>